<gene>
    <name evidence="2" type="ORF">SBF1_7080002</name>
</gene>
<dbReference type="AlphaFoldDB" id="A0A2U3LPV9"/>
<organism evidence="2 3">
    <name type="scientific">Candidatus Desulfosporosinus infrequens</name>
    <dbReference type="NCBI Taxonomy" id="2043169"/>
    <lineage>
        <taxon>Bacteria</taxon>
        <taxon>Bacillati</taxon>
        <taxon>Bacillota</taxon>
        <taxon>Clostridia</taxon>
        <taxon>Eubacteriales</taxon>
        <taxon>Desulfitobacteriaceae</taxon>
        <taxon>Desulfosporosinus</taxon>
    </lineage>
</organism>
<keyword evidence="1" id="KW-1133">Transmembrane helix</keyword>
<keyword evidence="1" id="KW-0472">Membrane</keyword>
<feature type="transmembrane region" description="Helical" evidence="1">
    <location>
        <begin position="6"/>
        <end position="26"/>
    </location>
</feature>
<dbReference type="Proteomes" id="UP000238916">
    <property type="component" value="Unassembled WGS sequence"/>
</dbReference>
<dbReference type="EMBL" id="OMOF01000677">
    <property type="protein sequence ID" value="SPF53849.1"/>
    <property type="molecule type" value="Genomic_DNA"/>
</dbReference>
<evidence type="ECO:0000256" key="1">
    <source>
        <dbReference type="SAM" id="Phobius"/>
    </source>
</evidence>
<protein>
    <submittedName>
        <fullName evidence="2">Uncharacterized protein</fullName>
    </submittedName>
</protein>
<reference evidence="3" key="1">
    <citation type="submission" date="2018-02" db="EMBL/GenBank/DDBJ databases">
        <authorList>
            <person name="Hausmann B."/>
        </authorList>
    </citation>
    <scope>NUCLEOTIDE SEQUENCE [LARGE SCALE GENOMIC DNA]</scope>
    <source>
        <strain evidence="3">Peat soil MAG SbF1</strain>
    </source>
</reference>
<keyword evidence="1" id="KW-0812">Transmembrane</keyword>
<evidence type="ECO:0000313" key="2">
    <source>
        <dbReference type="EMBL" id="SPF53849.1"/>
    </source>
</evidence>
<sequence length="41" mass="4937">MELPNYFDINIEVLIVIIMTLLFITLEFFNINIRRISLCFT</sequence>
<proteinExistence type="predicted"/>
<name>A0A2U3LPV9_9FIRM</name>
<accession>A0A2U3LPV9</accession>
<evidence type="ECO:0000313" key="3">
    <source>
        <dbReference type="Proteomes" id="UP000238916"/>
    </source>
</evidence>